<dbReference type="SUPFAM" id="SSF50978">
    <property type="entry name" value="WD40 repeat-like"/>
    <property type="match status" value="2"/>
</dbReference>
<feature type="compositionally biased region" description="Basic and acidic residues" evidence="1">
    <location>
        <begin position="400"/>
        <end position="411"/>
    </location>
</feature>
<comment type="caution">
    <text evidence="4">The sequence shown here is derived from an EMBL/GenBank/DDBJ whole genome shotgun (WGS) entry which is preliminary data.</text>
</comment>
<sequence length="1035" mass="116685">MPTTLTGSLHPSNKDAIAWNEKGNLVYGCHCTLVFVNVARLDTFQTLEQHGAAINMVCWRPQKSFLKRNDIELKCASSDISGQIIIWDVLSASVLSTFRNSNSTAIDMKWLVWQDANRDFLLALHSNNSLILWNSDTGERIWEHKFSTNVFKFSVDPFESSNIALSSVASNLIFMTDVVVHKAPNVANQSVMCLRQHDKAGKDSSLIQVQYHLAYTNLIFALFSNEVVCVEVLSKQIIYSALIETNAPLSQIIPCSSRDAFFLIHHNGFISFRVANISCCEERVEAQLTYERACFNEAQRASSRVRVMGSALCPVSQSSIVLMFNSGKLIFYQLLSQYHAYIEPYRICSIEDHIQLTADLQNVYENLRFSQTGLITPLCSTVTTVRMRPMDPANMARTASSDDKNEENRSESRINRLDGLHLAAIGTSTGTVHLVNVFNGRIELDLQIHTCPVKCLEWGGSNILISAAYSASLSSSSTVRNDVFATDIRTGVKRRIRQEAEESPIELIRVSFYQCYLAISFRSEPLEIWDLKSMRLLRRMSKRCPVIVDMAWSGKHHNIKTVSDTSIYRENLVVLDNDNHLYHVVVKGLHVRDGKEVSTQWKSGATLLRCMVWKDDVLAFGDSAGRLGVWDLVRSQCRQTGLTQSTRGPVLRCVFSRLAGDSTLAVQHPTSVVLWDTERLQPIQQFQHPGLSIIDVDMSGVTPLYIASDGMFRFATETDSRNSPVVDSEIPLLLQSDYCKCISDSIYTGVVQPFDTGTNPIDIEDFNYLNQRLESSDDFIDRAIFAYSFLGQIGLSRFAKIASLGRSENTELEKRPNQSLKCAANLQIFWNSELYRKRAELLTRVLLNCCKTEKQLERAIEHCIIMGKNDLATYSLLNNDHPINSSDFRLNAFKACLLSSNLCSDESQCLVKLTATNLIASNFISDGIQLLFLIDQGLDACKYLISQSMWMQSIAYAKMHPRCDYEEVLLRYVDYLMNEQVSYKSLAIMLLASLGKWDKCMSLLKMITEPEVNSVLVDIITKAAEVKENKEVDMP</sequence>
<dbReference type="InterPro" id="IPR057854">
    <property type="entry name" value="TPR_WDR11"/>
</dbReference>
<evidence type="ECO:0000313" key="4">
    <source>
        <dbReference type="EMBL" id="KAI1718051.1"/>
    </source>
</evidence>
<dbReference type="InterPro" id="IPR039694">
    <property type="entry name" value="WDR11"/>
</dbReference>
<dbReference type="Proteomes" id="UP001201812">
    <property type="component" value="Unassembled WGS sequence"/>
</dbReference>
<gene>
    <name evidence="4" type="ORF">DdX_06465</name>
</gene>
<feature type="domain" description="WDR11 TPR" evidence="3">
    <location>
        <begin position="850"/>
        <end position="1017"/>
    </location>
</feature>
<evidence type="ECO:0000259" key="3">
    <source>
        <dbReference type="Pfam" id="PF23753"/>
    </source>
</evidence>
<feature type="domain" description="WDR11 second beta-propeller" evidence="2">
    <location>
        <begin position="421"/>
        <end position="539"/>
    </location>
</feature>
<feature type="region of interest" description="Disordered" evidence="1">
    <location>
        <begin position="390"/>
        <end position="411"/>
    </location>
</feature>
<evidence type="ECO:0000259" key="2">
    <source>
        <dbReference type="Pfam" id="PF23752"/>
    </source>
</evidence>
<organism evidence="4 5">
    <name type="scientific">Ditylenchus destructor</name>
    <dbReference type="NCBI Taxonomy" id="166010"/>
    <lineage>
        <taxon>Eukaryota</taxon>
        <taxon>Metazoa</taxon>
        <taxon>Ecdysozoa</taxon>
        <taxon>Nematoda</taxon>
        <taxon>Chromadorea</taxon>
        <taxon>Rhabditida</taxon>
        <taxon>Tylenchina</taxon>
        <taxon>Tylenchomorpha</taxon>
        <taxon>Sphaerularioidea</taxon>
        <taxon>Anguinidae</taxon>
        <taxon>Anguininae</taxon>
        <taxon>Ditylenchus</taxon>
    </lineage>
</organism>
<dbReference type="PANTHER" id="PTHR14593">
    <property type="entry name" value="WD REPEAT-CONTAINING PROTEIN 11"/>
    <property type="match status" value="1"/>
</dbReference>
<dbReference type="AlphaFoldDB" id="A0AAD4N7W2"/>
<evidence type="ECO:0000256" key="1">
    <source>
        <dbReference type="SAM" id="MobiDB-lite"/>
    </source>
</evidence>
<dbReference type="InterPro" id="IPR015943">
    <property type="entry name" value="WD40/YVTN_repeat-like_dom_sf"/>
</dbReference>
<dbReference type="PANTHER" id="PTHR14593:SF5">
    <property type="entry name" value="WD REPEAT-CONTAINING PROTEIN 11"/>
    <property type="match status" value="1"/>
</dbReference>
<dbReference type="EMBL" id="JAKKPZ010000008">
    <property type="protein sequence ID" value="KAI1718051.1"/>
    <property type="molecule type" value="Genomic_DNA"/>
</dbReference>
<reference evidence="4" key="1">
    <citation type="submission" date="2022-01" db="EMBL/GenBank/DDBJ databases">
        <title>Genome Sequence Resource for Two Populations of Ditylenchus destructor, the Migratory Endoparasitic Phytonematode.</title>
        <authorList>
            <person name="Zhang H."/>
            <person name="Lin R."/>
            <person name="Xie B."/>
        </authorList>
    </citation>
    <scope>NUCLEOTIDE SEQUENCE</scope>
    <source>
        <strain evidence="4">BazhouSP</strain>
    </source>
</reference>
<evidence type="ECO:0000313" key="5">
    <source>
        <dbReference type="Proteomes" id="UP001201812"/>
    </source>
</evidence>
<dbReference type="Pfam" id="PF23753">
    <property type="entry name" value="TPR_WDR11"/>
    <property type="match status" value="1"/>
</dbReference>
<dbReference type="GO" id="GO:0005737">
    <property type="term" value="C:cytoplasm"/>
    <property type="evidence" value="ECO:0007669"/>
    <property type="project" value="TreeGrafter"/>
</dbReference>
<dbReference type="Pfam" id="PF23752">
    <property type="entry name" value="Beta-prop_WDR11_2nd"/>
    <property type="match status" value="1"/>
</dbReference>
<dbReference type="InterPro" id="IPR057853">
    <property type="entry name" value="Beta-prop_WDR11_2nd"/>
</dbReference>
<name>A0AAD4N7W2_9BILA</name>
<dbReference type="Gene3D" id="2.130.10.10">
    <property type="entry name" value="YVTN repeat-like/Quinoprotein amine dehydrogenase"/>
    <property type="match status" value="3"/>
</dbReference>
<keyword evidence="5" id="KW-1185">Reference proteome</keyword>
<protein>
    <submittedName>
        <fullName evidence="4">WD repeat-containing protein 11</fullName>
    </submittedName>
</protein>
<proteinExistence type="predicted"/>
<dbReference type="InterPro" id="IPR036322">
    <property type="entry name" value="WD40_repeat_dom_sf"/>
</dbReference>
<accession>A0AAD4N7W2</accession>